<keyword evidence="2" id="KW-1185">Reference proteome</keyword>
<accession>A0ABR4AYG8</accession>
<proteinExistence type="predicted"/>
<reference evidence="1 2" key="1">
    <citation type="submission" date="2024-09" db="EMBL/GenBank/DDBJ databases">
        <title>Rethinking Asexuality: The Enigmatic Case of Functional Sexual Genes in Lepraria (Stereocaulaceae).</title>
        <authorList>
            <person name="Doellman M."/>
            <person name="Sun Y."/>
            <person name="Barcenas-Pena A."/>
            <person name="Lumbsch H.T."/>
            <person name="Grewe F."/>
        </authorList>
    </citation>
    <scope>NUCLEOTIDE SEQUENCE [LARGE SCALE GENOMIC DNA]</scope>
    <source>
        <strain evidence="1 2">Mercado 3170</strain>
    </source>
</reference>
<protein>
    <submittedName>
        <fullName evidence="1">Uncharacterized protein</fullName>
    </submittedName>
</protein>
<evidence type="ECO:0000313" key="2">
    <source>
        <dbReference type="Proteomes" id="UP001590950"/>
    </source>
</evidence>
<name>A0ABR4AYG8_9LECA</name>
<evidence type="ECO:0000313" key="1">
    <source>
        <dbReference type="EMBL" id="KAL2048533.1"/>
    </source>
</evidence>
<comment type="caution">
    <text evidence="1">The sequence shown here is derived from an EMBL/GenBank/DDBJ whole genome shotgun (WGS) entry which is preliminary data.</text>
</comment>
<organism evidence="1 2">
    <name type="scientific">Stereocaulon virgatum</name>
    <dbReference type="NCBI Taxonomy" id="373712"/>
    <lineage>
        <taxon>Eukaryota</taxon>
        <taxon>Fungi</taxon>
        <taxon>Dikarya</taxon>
        <taxon>Ascomycota</taxon>
        <taxon>Pezizomycotina</taxon>
        <taxon>Lecanoromycetes</taxon>
        <taxon>OSLEUM clade</taxon>
        <taxon>Lecanoromycetidae</taxon>
        <taxon>Lecanorales</taxon>
        <taxon>Lecanorineae</taxon>
        <taxon>Stereocaulaceae</taxon>
        <taxon>Stereocaulon</taxon>
    </lineage>
</organism>
<sequence length="106" mass="11509">MPFHLLTTPRSHAVQPFLSTREIWDCCMSAAFAKKVRHVSGSPILMEAGEAQLAQSGGSFLKLALISDTRANNFRIKASISPNISTRFQSSARSFTARVNAPGGRC</sequence>
<dbReference type="Proteomes" id="UP001590950">
    <property type="component" value="Unassembled WGS sequence"/>
</dbReference>
<gene>
    <name evidence="1" type="ORF">N7G274_000445</name>
</gene>
<dbReference type="EMBL" id="JBEFKJ010000001">
    <property type="protein sequence ID" value="KAL2048533.1"/>
    <property type="molecule type" value="Genomic_DNA"/>
</dbReference>